<dbReference type="Proteomes" id="UP000261640">
    <property type="component" value="Unplaced"/>
</dbReference>
<dbReference type="GO" id="GO:0030354">
    <property type="term" value="F:melanin-concentrating hormone activity"/>
    <property type="evidence" value="ECO:0007669"/>
    <property type="project" value="InterPro"/>
</dbReference>
<dbReference type="STRING" id="205130.ENSMAMP00000023747"/>
<reference evidence="2" key="2">
    <citation type="submission" date="2025-09" db="UniProtKB">
        <authorList>
            <consortium name="Ensembl"/>
        </authorList>
    </citation>
    <scope>IDENTIFICATION</scope>
</reference>
<dbReference type="GO" id="GO:0031777">
    <property type="term" value="F:type 1 melanin-concentrating hormone receptor binding"/>
    <property type="evidence" value="ECO:0007669"/>
    <property type="project" value="TreeGrafter"/>
</dbReference>
<evidence type="ECO:0000313" key="3">
    <source>
        <dbReference type="Proteomes" id="UP000261640"/>
    </source>
</evidence>
<feature type="chain" id="PRO_5018591253" evidence="1">
    <location>
        <begin position="20"/>
        <end position="147"/>
    </location>
</feature>
<organism evidence="2 3">
    <name type="scientific">Mastacembelus armatus</name>
    <name type="common">zig-zag eel</name>
    <dbReference type="NCBI Taxonomy" id="205130"/>
    <lineage>
        <taxon>Eukaryota</taxon>
        <taxon>Metazoa</taxon>
        <taxon>Chordata</taxon>
        <taxon>Craniata</taxon>
        <taxon>Vertebrata</taxon>
        <taxon>Euteleostomi</taxon>
        <taxon>Actinopterygii</taxon>
        <taxon>Neopterygii</taxon>
        <taxon>Teleostei</taxon>
        <taxon>Neoteleostei</taxon>
        <taxon>Acanthomorphata</taxon>
        <taxon>Anabantaria</taxon>
        <taxon>Synbranchiformes</taxon>
        <taxon>Mastacembelidae</taxon>
        <taxon>Mastacembelus</taxon>
    </lineage>
</organism>
<dbReference type="GeneTree" id="ENSGT00390000004984"/>
<reference evidence="2" key="1">
    <citation type="submission" date="2025-08" db="UniProtKB">
        <authorList>
            <consortium name="Ensembl"/>
        </authorList>
    </citation>
    <scope>IDENTIFICATION</scope>
</reference>
<dbReference type="PANTHER" id="PTHR12091">
    <property type="entry name" value="MELANIN-CONCENTRATING HORMONE"/>
    <property type="match status" value="1"/>
</dbReference>
<accession>A0A3Q3MF11</accession>
<name>A0A3Q3MF11_9TELE</name>
<protein>
    <submittedName>
        <fullName evidence="2">Pro-melanin-concentrating hormone</fullName>
    </submittedName>
</protein>
<dbReference type="GO" id="GO:0007268">
    <property type="term" value="P:chemical synaptic transmission"/>
    <property type="evidence" value="ECO:0007669"/>
    <property type="project" value="InterPro"/>
</dbReference>
<dbReference type="PANTHER" id="PTHR12091:SF2">
    <property type="entry name" value="PRO-MCH PRECURSOR"/>
    <property type="match status" value="1"/>
</dbReference>
<keyword evidence="1" id="KW-0732">Signal</keyword>
<evidence type="ECO:0000313" key="2">
    <source>
        <dbReference type="Ensembl" id="ENSMAMP00000023747.1"/>
    </source>
</evidence>
<dbReference type="Pfam" id="PF05824">
    <property type="entry name" value="Pro-MCH"/>
    <property type="match status" value="1"/>
</dbReference>
<proteinExistence type="predicted"/>
<dbReference type="InParanoid" id="A0A3Q3MF11"/>
<dbReference type="AlphaFoldDB" id="A0A3Q3MF11"/>
<sequence length="147" mass="16917">MTTVFSVLFTLILFSDMSSHFLTIAMPATKVDDGRTDQDSLGFLLGDEPMTEPVLVPRVYRQSLMLDNNVRDEDKNTRLIMPVSDMRLRGHSIRGMNPAFIGKLPLLTDQSLRHIPDEYSLKVDRRDTDIDILRCMIGRVYRPCWEV</sequence>
<evidence type="ECO:0000256" key="1">
    <source>
        <dbReference type="SAM" id="SignalP"/>
    </source>
</evidence>
<dbReference type="InterPro" id="IPR005456">
    <property type="entry name" value="Prepro-melanin_conc_hormone"/>
</dbReference>
<feature type="signal peptide" evidence="1">
    <location>
        <begin position="1"/>
        <end position="19"/>
    </location>
</feature>
<dbReference type="Ensembl" id="ENSMAMT00000024356.2">
    <property type="protein sequence ID" value="ENSMAMP00000023747.1"/>
    <property type="gene ID" value="ENSMAMG00000015727.2"/>
</dbReference>
<keyword evidence="3" id="KW-1185">Reference proteome</keyword>
<dbReference type="GO" id="GO:0045202">
    <property type="term" value="C:synapse"/>
    <property type="evidence" value="ECO:0007669"/>
    <property type="project" value="GOC"/>
</dbReference>